<feature type="region of interest" description="Disordered" evidence="1">
    <location>
        <begin position="1"/>
        <end position="77"/>
    </location>
</feature>
<organism evidence="2">
    <name type="scientific">Ananas comosus var. bracteatus</name>
    <name type="common">red pineapple</name>
    <dbReference type="NCBI Taxonomy" id="296719"/>
    <lineage>
        <taxon>Eukaryota</taxon>
        <taxon>Viridiplantae</taxon>
        <taxon>Streptophyta</taxon>
        <taxon>Embryophyta</taxon>
        <taxon>Tracheophyta</taxon>
        <taxon>Spermatophyta</taxon>
        <taxon>Magnoliopsida</taxon>
        <taxon>Liliopsida</taxon>
        <taxon>Poales</taxon>
        <taxon>Bromeliaceae</taxon>
        <taxon>Bromelioideae</taxon>
        <taxon>Ananas</taxon>
    </lineage>
</organism>
<dbReference type="EMBL" id="LR862139">
    <property type="protein sequence ID" value="CAD1818454.1"/>
    <property type="molecule type" value="Genomic_DNA"/>
</dbReference>
<accession>A0A6V7NJ95</accession>
<feature type="compositionally biased region" description="Basic and acidic residues" evidence="1">
    <location>
        <begin position="11"/>
        <end position="21"/>
    </location>
</feature>
<evidence type="ECO:0000256" key="1">
    <source>
        <dbReference type="SAM" id="MobiDB-lite"/>
    </source>
</evidence>
<gene>
    <name evidence="2" type="ORF">CB5_LOCUS1665</name>
</gene>
<evidence type="ECO:0000313" key="2">
    <source>
        <dbReference type="EMBL" id="CAD1818454.1"/>
    </source>
</evidence>
<protein>
    <submittedName>
        <fullName evidence="2">Uncharacterized protein</fullName>
    </submittedName>
</protein>
<dbReference type="AlphaFoldDB" id="A0A6V7NJ95"/>
<proteinExistence type="predicted"/>
<reference evidence="2" key="1">
    <citation type="submission" date="2020-07" db="EMBL/GenBank/DDBJ databases">
        <authorList>
            <person name="Lin J."/>
        </authorList>
    </citation>
    <scope>NUCLEOTIDE SEQUENCE</scope>
</reference>
<sequence>MALTELGSDARLSEKETEQARARVSRAATAPHWPRRLPATFGALPRRPRASPAATLPSYGRPDLVRAKAEPTPPSCAPAAIRSARHLLLDLRRRIVAVPGSSGRRLAAGALEPESSLADWIAAAAPPAASRRRPAPHSLTSPGLYIRRDLSAVHAVSLIFASLVCMPQWPAVVRKVSTASGTPRPVSRYSFAFHDHQRSDPPQEGVLFRKSGSMCQPVSPAVRTGLYAAYEPSGQNWVPRGQNWIIYR</sequence>
<name>A0A6V7NJ95_ANACO</name>